<dbReference type="PANTHER" id="PTHR36919:SF3">
    <property type="entry name" value="BLL5882 PROTEIN"/>
    <property type="match status" value="1"/>
</dbReference>
<dbReference type="AlphaFoldDB" id="A0A3A8EKN8"/>
<reference evidence="3 4" key="1">
    <citation type="submission" date="2018-09" db="EMBL/GenBank/DDBJ databases">
        <title>The draft genome of Acinetobacter spp. strains.</title>
        <authorList>
            <person name="Qin J."/>
            <person name="Feng Y."/>
            <person name="Zong Z."/>
        </authorList>
    </citation>
    <scope>NUCLEOTIDE SEQUENCE [LARGE SCALE GENOMIC DNA]</scope>
    <source>
        <strain evidence="3 4">WCHAc060012</strain>
    </source>
</reference>
<sequence length="149" mass="16632">MQKTMRWASLIGLAMISSAAFAQDLTGIWKQIDDKTGSPKALIEIKKDSNSTFSGKIIKVTPRPGYTPKEKCINCPPPYKDQPILGLEVFKGLKHESENIYEDGKILDPLSGKIYNLKGKLTSNGKRLHLRGYIGISAIGRTQTWIRQE</sequence>
<dbReference type="Pfam" id="PF09917">
    <property type="entry name" value="DUF2147"/>
    <property type="match status" value="1"/>
</dbReference>
<dbReference type="Gene3D" id="2.40.128.520">
    <property type="match status" value="1"/>
</dbReference>
<keyword evidence="4" id="KW-1185">Reference proteome</keyword>
<dbReference type="RefSeq" id="WP_120402898.1">
    <property type="nucleotide sequence ID" value="NZ_RAXV01000023.1"/>
</dbReference>
<evidence type="ECO:0000313" key="3">
    <source>
        <dbReference type="EMBL" id="RKG30524.1"/>
    </source>
</evidence>
<organism evidence="3 4">
    <name type="scientific">Acinetobacter tianfuensis</name>
    <dbReference type="NCBI Taxonomy" id="2419603"/>
    <lineage>
        <taxon>Bacteria</taxon>
        <taxon>Pseudomonadati</taxon>
        <taxon>Pseudomonadota</taxon>
        <taxon>Gammaproteobacteria</taxon>
        <taxon>Moraxellales</taxon>
        <taxon>Moraxellaceae</taxon>
        <taxon>Acinetobacter</taxon>
    </lineage>
</organism>
<dbReference type="EMBL" id="RAXV01000023">
    <property type="protein sequence ID" value="RKG30524.1"/>
    <property type="molecule type" value="Genomic_DNA"/>
</dbReference>
<name>A0A3A8EKN8_9GAMM</name>
<dbReference type="InterPro" id="IPR019223">
    <property type="entry name" value="DUF2147"/>
</dbReference>
<gene>
    <name evidence="3" type="ORF">D7V32_10865</name>
</gene>
<evidence type="ECO:0000259" key="2">
    <source>
        <dbReference type="Pfam" id="PF09917"/>
    </source>
</evidence>
<dbReference type="OrthoDB" id="9814399at2"/>
<feature type="domain" description="DUF2147" evidence="2">
    <location>
        <begin position="27"/>
        <end position="147"/>
    </location>
</feature>
<protein>
    <submittedName>
        <fullName evidence="3">DUF2147 domain-containing protein</fullName>
    </submittedName>
</protein>
<feature type="chain" id="PRO_5017211815" evidence="1">
    <location>
        <begin position="23"/>
        <end position="149"/>
    </location>
</feature>
<accession>A0A3A8EKN8</accession>
<evidence type="ECO:0000313" key="4">
    <source>
        <dbReference type="Proteomes" id="UP000282388"/>
    </source>
</evidence>
<comment type="caution">
    <text evidence="3">The sequence shown here is derived from an EMBL/GenBank/DDBJ whole genome shotgun (WGS) entry which is preliminary data.</text>
</comment>
<dbReference type="PANTHER" id="PTHR36919">
    <property type="entry name" value="BLR1215 PROTEIN"/>
    <property type="match status" value="1"/>
</dbReference>
<evidence type="ECO:0000256" key="1">
    <source>
        <dbReference type="SAM" id="SignalP"/>
    </source>
</evidence>
<keyword evidence="1" id="KW-0732">Signal</keyword>
<proteinExistence type="predicted"/>
<dbReference type="Proteomes" id="UP000282388">
    <property type="component" value="Unassembled WGS sequence"/>
</dbReference>
<feature type="signal peptide" evidence="1">
    <location>
        <begin position="1"/>
        <end position="22"/>
    </location>
</feature>